<dbReference type="Proteomes" id="UP000823863">
    <property type="component" value="Unassembled WGS sequence"/>
</dbReference>
<gene>
    <name evidence="1" type="ORF">H9931_12200</name>
</gene>
<name>A0A9D2TEI8_9FIRM</name>
<protein>
    <submittedName>
        <fullName evidence="1">Uncharacterized protein</fullName>
    </submittedName>
</protein>
<organism evidence="1 2">
    <name type="scientific">Candidatus Enterocloster excrementigallinarum</name>
    <dbReference type="NCBI Taxonomy" id="2838558"/>
    <lineage>
        <taxon>Bacteria</taxon>
        <taxon>Bacillati</taxon>
        <taxon>Bacillota</taxon>
        <taxon>Clostridia</taxon>
        <taxon>Lachnospirales</taxon>
        <taxon>Lachnospiraceae</taxon>
        <taxon>Enterocloster</taxon>
    </lineage>
</organism>
<proteinExistence type="predicted"/>
<dbReference type="EMBL" id="DWWB01000071">
    <property type="protein sequence ID" value="HJC67450.1"/>
    <property type="molecule type" value="Genomic_DNA"/>
</dbReference>
<evidence type="ECO:0000313" key="1">
    <source>
        <dbReference type="EMBL" id="HJC67450.1"/>
    </source>
</evidence>
<dbReference type="InterPro" id="IPR043773">
    <property type="entry name" value="JetA"/>
</dbReference>
<dbReference type="Pfam" id="PF18982">
    <property type="entry name" value="JetA"/>
    <property type="match status" value="1"/>
</dbReference>
<sequence>MPLFTRIPHRFFTILTSTKKELYVEALFVLRQAFKTELVIRREELTAMLVGSLESSILQADFSEEAEEMGAERDEGLSGKAHLLIRKLRDTGWLEFEYERGSFEENVTIPDYAIEVINLLYDLSTDRVREYNSYVYATYAALKNSGENPDYLYQALQAAYQNTVRLVDELKLLFNNIKRYYQRISDLSDVNTLLEEHFDRYKEQIVDTIYYPLKTIDSVPRFKYAILSMLNEWVMNEEILSSIVEQGIRRKVFPDEETGRQETMAMITSIADTYESIEGMIGDIDRKHVEYTNASIDRIRYQMNADRSAKGKLIALLKHIDQEAIFSAMTQAVQVYRHGYLDMQSLYDRVKRTVKTEGRPLALEEPEENPALIESFLQDVRKQYSNQKIDAYIESCFQGRDEFTTEDVEIQGTEDFILFLLGTLRGRENNAGFQAEFSAGNTDRQGYGLPRVRFVRKSSRSGKTP</sequence>
<reference evidence="1" key="2">
    <citation type="submission" date="2021-04" db="EMBL/GenBank/DDBJ databases">
        <authorList>
            <person name="Gilroy R."/>
        </authorList>
    </citation>
    <scope>NUCLEOTIDE SEQUENCE</scope>
    <source>
        <strain evidence="1">CHK198-12963</strain>
    </source>
</reference>
<dbReference type="AlphaFoldDB" id="A0A9D2TEI8"/>
<comment type="caution">
    <text evidence="1">The sequence shown here is derived from an EMBL/GenBank/DDBJ whole genome shotgun (WGS) entry which is preliminary data.</text>
</comment>
<evidence type="ECO:0000313" key="2">
    <source>
        <dbReference type="Proteomes" id="UP000823863"/>
    </source>
</evidence>
<reference evidence="1" key="1">
    <citation type="journal article" date="2021" name="PeerJ">
        <title>Extensive microbial diversity within the chicken gut microbiome revealed by metagenomics and culture.</title>
        <authorList>
            <person name="Gilroy R."/>
            <person name="Ravi A."/>
            <person name="Getino M."/>
            <person name="Pursley I."/>
            <person name="Horton D.L."/>
            <person name="Alikhan N.F."/>
            <person name="Baker D."/>
            <person name="Gharbi K."/>
            <person name="Hall N."/>
            <person name="Watson M."/>
            <person name="Adriaenssens E.M."/>
            <person name="Foster-Nyarko E."/>
            <person name="Jarju S."/>
            <person name="Secka A."/>
            <person name="Antonio M."/>
            <person name="Oren A."/>
            <person name="Chaudhuri R.R."/>
            <person name="La Ragione R."/>
            <person name="Hildebrand F."/>
            <person name="Pallen M.J."/>
        </authorList>
    </citation>
    <scope>NUCLEOTIDE SEQUENCE</scope>
    <source>
        <strain evidence="1">CHK198-12963</strain>
    </source>
</reference>
<accession>A0A9D2TEI8</accession>